<comment type="caution">
    <text evidence="6">The sequence shown here is derived from an EMBL/GenBank/DDBJ whole genome shotgun (WGS) entry which is preliminary data.</text>
</comment>
<evidence type="ECO:0000256" key="1">
    <source>
        <dbReference type="ARBA" id="ARBA00022723"/>
    </source>
</evidence>
<dbReference type="PROSITE" id="PS01360">
    <property type="entry name" value="ZF_MYND_1"/>
    <property type="match status" value="1"/>
</dbReference>
<evidence type="ECO:0000313" key="7">
    <source>
        <dbReference type="Proteomes" id="UP001168821"/>
    </source>
</evidence>
<dbReference type="EMBL" id="JALNTZ010000003">
    <property type="protein sequence ID" value="KAJ3657923.1"/>
    <property type="molecule type" value="Genomic_DNA"/>
</dbReference>
<dbReference type="Pfam" id="PF04194">
    <property type="entry name" value="PDCD2_C"/>
    <property type="match status" value="1"/>
</dbReference>
<name>A0AA38MJ16_9CUCU</name>
<evidence type="ECO:0000256" key="4">
    <source>
        <dbReference type="PROSITE-ProRule" id="PRU00134"/>
    </source>
</evidence>
<organism evidence="6 7">
    <name type="scientific">Zophobas morio</name>
    <dbReference type="NCBI Taxonomy" id="2755281"/>
    <lineage>
        <taxon>Eukaryota</taxon>
        <taxon>Metazoa</taxon>
        <taxon>Ecdysozoa</taxon>
        <taxon>Arthropoda</taxon>
        <taxon>Hexapoda</taxon>
        <taxon>Insecta</taxon>
        <taxon>Pterygota</taxon>
        <taxon>Neoptera</taxon>
        <taxon>Endopterygota</taxon>
        <taxon>Coleoptera</taxon>
        <taxon>Polyphaga</taxon>
        <taxon>Cucujiformia</taxon>
        <taxon>Tenebrionidae</taxon>
        <taxon>Zophobas</taxon>
    </lineage>
</organism>
<dbReference type="AlphaFoldDB" id="A0AA38MJ16"/>
<evidence type="ECO:0000313" key="6">
    <source>
        <dbReference type="EMBL" id="KAJ3657923.1"/>
    </source>
</evidence>
<dbReference type="PANTHER" id="PTHR12298:SF4">
    <property type="entry name" value="PROGRAMMED CELL DEATH PROTEIN 2"/>
    <property type="match status" value="1"/>
</dbReference>
<dbReference type="GO" id="GO:0008270">
    <property type="term" value="F:zinc ion binding"/>
    <property type="evidence" value="ECO:0007669"/>
    <property type="project" value="UniProtKB-KW"/>
</dbReference>
<sequence length="337" mass="38919">MSHVDLGFPLECEPWRLQSYHFPSKIGGKPAWLILGDLPPPEALQCDLCHHPLIFLCQIYAPFEESEANFHRTIFIFICRDPKCCVRNSNCNIKAFRCSLPRENKFYSFEPPEDKKDATFSVEKWSKLCSVCGCLGSKVCGRCKVVNYCSREHQMVDWKEGHKSECGVAGVDKDRVSFKLFPQFELVIEGEPHNERNVDEKEEMRKFEEMESGGKIGTMSDVAECDMEQYAICDSDKAFTRFKERIADNSDQVLRYERGGQPLWIANEPKPDFIPECEYCMRPRQYEFQIMPQMLTALHENELDFGVIVVYSCTDSCTEGIAYKNEFVFKQDVSTNC</sequence>
<keyword evidence="1" id="KW-0479">Metal-binding</keyword>
<dbReference type="Pfam" id="PF01753">
    <property type="entry name" value="zf-MYND"/>
    <property type="match status" value="1"/>
</dbReference>
<gene>
    <name evidence="6" type="ORF">Zmor_009699</name>
</gene>
<evidence type="ECO:0000259" key="5">
    <source>
        <dbReference type="PROSITE" id="PS50865"/>
    </source>
</evidence>
<evidence type="ECO:0000256" key="3">
    <source>
        <dbReference type="ARBA" id="ARBA00022833"/>
    </source>
</evidence>
<dbReference type="PANTHER" id="PTHR12298">
    <property type="entry name" value="PCDC2 PROGRAMMED CELL DEATH PROTEIN 2 -RELATED"/>
    <property type="match status" value="1"/>
</dbReference>
<reference evidence="6" key="1">
    <citation type="journal article" date="2023" name="G3 (Bethesda)">
        <title>Whole genome assemblies of Zophobas morio and Tenebrio molitor.</title>
        <authorList>
            <person name="Kaur S."/>
            <person name="Stinson S.A."/>
            <person name="diCenzo G.C."/>
        </authorList>
    </citation>
    <scope>NUCLEOTIDE SEQUENCE</scope>
    <source>
        <strain evidence="6">QUZm001</strain>
    </source>
</reference>
<dbReference type="Proteomes" id="UP001168821">
    <property type="component" value="Unassembled WGS sequence"/>
</dbReference>
<dbReference type="InterPro" id="IPR007320">
    <property type="entry name" value="PDCD2_C"/>
</dbReference>
<dbReference type="PROSITE" id="PS50865">
    <property type="entry name" value="ZF_MYND_2"/>
    <property type="match status" value="1"/>
</dbReference>
<proteinExistence type="predicted"/>
<dbReference type="GO" id="GO:0005634">
    <property type="term" value="C:nucleus"/>
    <property type="evidence" value="ECO:0007669"/>
    <property type="project" value="TreeGrafter"/>
</dbReference>
<evidence type="ECO:0000256" key="2">
    <source>
        <dbReference type="ARBA" id="ARBA00022771"/>
    </source>
</evidence>
<dbReference type="InterPro" id="IPR002893">
    <property type="entry name" value="Znf_MYND"/>
</dbReference>
<dbReference type="GO" id="GO:0005737">
    <property type="term" value="C:cytoplasm"/>
    <property type="evidence" value="ECO:0007669"/>
    <property type="project" value="InterPro"/>
</dbReference>
<keyword evidence="7" id="KW-1185">Reference proteome</keyword>
<feature type="domain" description="MYND-type" evidence="5">
    <location>
        <begin position="129"/>
        <end position="166"/>
    </location>
</feature>
<keyword evidence="3" id="KW-0862">Zinc</keyword>
<dbReference type="Gene3D" id="6.10.140.2220">
    <property type="match status" value="1"/>
</dbReference>
<accession>A0AA38MJ16</accession>
<keyword evidence="2 4" id="KW-0863">Zinc-finger</keyword>
<dbReference type="SUPFAM" id="SSF144232">
    <property type="entry name" value="HIT/MYND zinc finger-like"/>
    <property type="match status" value="1"/>
</dbReference>
<protein>
    <recommendedName>
        <fullName evidence="5">MYND-type domain-containing protein</fullName>
    </recommendedName>
</protein>